<dbReference type="Proteomes" id="UP000053599">
    <property type="component" value="Unassembled WGS sequence"/>
</dbReference>
<name>A0A0D1YYF2_9EURO</name>
<dbReference type="OrthoDB" id="10676796at2759"/>
<evidence type="ECO:0000256" key="1">
    <source>
        <dbReference type="SAM" id="MobiDB-lite"/>
    </source>
</evidence>
<feature type="region of interest" description="Disordered" evidence="1">
    <location>
        <begin position="22"/>
        <end position="53"/>
    </location>
</feature>
<proteinExistence type="predicted"/>
<gene>
    <name evidence="3" type="ORF">PV11_07379</name>
</gene>
<evidence type="ECO:0000313" key="3">
    <source>
        <dbReference type="EMBL" id="KIV79833.1"/>
    </source>
</evidence>
<feature type="signal peptide" evidence="2">
    <location>
        <begin position="1"/>
        <end position="20"/>
    </location>
</feature>
<reference evidence="3 4" key="1">
    <citation type="submission" date="2015-01" db="EMBL/GenBank/DDBJ databases">
        <title>The Genome Sequence of Exophiala sideris CBS121828.</title>
        <authorList>
            <consortium name="The Broad Institute Genomics Platform"/>
            <person name="Cuomo C."/>
            <person name="de Hoog S."/>
            <person name="Gorbushina A."/>
            <person name="Stielow B."/>
            <person name="Teixiera M."/>
            <person name="Abouelleil A."/>
            <person name="Chapman S.B."/>
            <person name="Priest M."/>
            <person name="Young S.K."/>
            <person name="Wortman J."/>
            <person name="Nusbaum C."/>
            <person name="Birren B."/>
        </authorList>
    </citation>
    <scope>NUCLEOTIDE SEQUENCE [LARGE SCALE GENOMIC DNA]</scope>
    <source>
        <strain evidence="3 4">CBS 121828</strain>
    </source>
</reference>
<dbReference type="AlphaFoldDB" id="A0A0D1YYF2"/>
<dbReference type="HOGENOM" id="CLU_735721_0_0_1"/>
<dbReference type="EMBL" id="KN846953">
    <property type="protein sequence ID" value="KIV79833.1"/>
    <property type="molecule type" value="Genomic_DNA"/>
</dbReference>
<feature type="chain" id="PRO_5002237295" evidence="2">
    <location>
        <begin position="21"/>
        <end position="376"/>
    </location>
</feature>
<sequence>MGKYALVLLALASLASLGAAAPRHVSGPGGFAPTPIGPPRESRYRSSTSAEPNTVTYIDPDYRTYSSNGSSVMHTETHGTVTYYPTNVTWVRPTISASYSTTAAVRSTTSKSCSTTVTEDFACWSPDCVPNPGTCTEIARRKTTHSVTRVPSTTSESCSTTVTRDWDCLSFDCVQEPAVSGVCTEGPNGWKRTLSHVTVKPTTTTTTTSGGDIDGGHGTSTESSTATMITDSASPPPFLSKTSLASLDPPSTLLTSTSSAEAEVSTLPCRGDSAGSAREDRAKRYRKSRAAGDSAVQEAICDRSLLWLSLDLWESCANLAYGVVGGDEDAIGWDMLPQKAICALGPRGDRHCKYGCGLAWVSIRHVYNVRYTAETA</sequence>
<protein>
    <submittedName>
        <fullName evidence="3">Uncharacterized protein</fullName>
    </submittedName>
</protein>
<feature type="region of interest" description="Disordered" evidence="1">
    <location>
        <begin position="201"/>
        <end position="245"/>
    </location>
</feature>
<feature type="compositionally biased region" description="Low complexity" evidence="1">
    <location>
        <begin position="202"/>
        <end position="211"/>
    </location>
</feature>
<keyword evidence="2" id="KW-0732">Signal</keyword>
<accession>A0A0D1YYF2</accession>
<organism evidence="3 4">
    <name type="scientific">Exophiala sideris</name>
    <dbReference type="NCBI Taxonomy" id="1016849"/>
    <lineage>
        <taxon>Eukaryota</taxon>
        <taxon>Fungi</taxon>
        <taxon>Dikarya</taxon>
        <taxon>Ascomycota</taxon>
        <taxon>Pezizomycotina</taxon>
        <taxon>Eurotiomycetes</taxon>
        <taxon>Chaetothyriomycetidae</taxon>
        <taxon>Chaetothyriales</taxon>
        <taxon>Herpotrichiellaceae</taxon>
        <taxon>Exophiala</taxon>
    </lineage>
</organism>
<evidence type="ECO:0000256" key="2">
    <source>
        <dbReference type="SAM" id="SignalP"/>
    </source>
</evidence>
<feature type="compositionally biased region" description="Polar residues" evidence="1">
    <location>
        <begin position="222"/>
        <end position="233"/>
    </location>
</feature>
<evidence type="ECO:0000313" key="4">
    <source>
        <dbReference type="Proteomes" id="UP000053599"/>
    </source>
</evidence>